<sequence>MSDTSSLIDEIKHVLTKPSSRRELQTLAKKLAIKANSKTSVIIQQLEARLQSLENAVLTDATVKEFVASEDQEEENKNLIQIQSSEKWPRSSLHSALDEEAEKIRPFSPMDIDEPVDPSTMDRRAIFLASRAANSAAKSERIRSAKRAKLFGLDKTRPTAQSAKTKPLNLHNVRTSPTRVSKIN</sequence>
<feature type="compositionally biased region" description="Polar residues" evidence="1">
    <location>
        <begin position="172"/>
        <end position="184"/>
    </location>
</feature>
<protein>
    <submittedName>
        <fullName evidence="2">Uncharacterized protein</fullName>
    </submittedName>
</protein>
<organism evidence="2">
    <name type="scientific">Aureoumbra lagunensis</name>
    <dbReference type="NCBI Taxonomy" id="44058"/>
    <lineage>
        <taxon>Eukaryota</taxon>
        <taxon>Sar</taxon>
        <taxon>Stramenopiles</taxon>
        <taxon>Ochrophyta</taxon>
        <taxon>Pelagophyceae</taxon>
        <taxon>Pelagomonadales</taxon>
        <taxon>Aureoumbra</taxon>
    </lineage>
</organism>
<evidence type="ECO:0000256" key="1">
    <source>
        <dbReference type="SAM" id="MobiDB-lite"/>
    </source>
</evidence>
<evidence type="ECO:0000313" key="2">
    <source>
        <dbReference type="EMBL" id="CAE0366799.1"/>
    </source>
</evidence>
<proteinExistence type="predicted"/>
<dbReference type="AlphaFoldDB" id="A0A7S3JYB9"/>
<dbReference type="EMBL" id="HBIJ01011047">
    <property type="protein sequence ID" value="CAE0366799.1"/>
    <property type="molecule type" value="Transcribed_RNA"/>
</dbReference>
<reference evidence="2" key="1">
    <citation type="submission" date="2021-01" db="EMBL/GenBank/DDBJ databases">
        <authorList>
            <person name="Corre E."/>
            <person name="Pelletier E."/>
            <person name="Niang G."/>
            <person name="Scheremetjew M."/>
            <person name="Finn R."/>
            <person name="Kale V."/>
            <person name="Holt S."/>
            <person name="Cochrane G."/>
            <person name="Meng A."/>
            <person name="Brown T."/>
            <person name="Cohen L."/>
        </authorList>
    </citation>
    <scope>NUCLEOTIDE SEQUENCE</scope>
    <source>
        <strain evidence="2">CCMP1510</strain>
    </source>
</reference>
<gene>
    <name evidence="2" type="ORF">ALAG00032_LOCUS7547</name>
</gene>
<name>A0A7S3JYB9_9STRA</name>
<feature type="region of interest" description="Disordered" evidence="1">
    <location>
        <begin position="147"/>
        <end position="184"/>
    </location>
</feature>
<accession>A0A7S3JYB9</accession>